<accession>A0A224A504</accession>
<dbReference type="PANTHER" id="PTHR39166:SF1">
    <property type="entry name" value="BLL1166 PROTEIN"/>
    <property type="match status" value="1"/>
</dbReference>
<proteinExistence type="predicted"/>
<dbReference type="EMBL" id="AP018338">
    <property type="protein sequence ID" value="BBA07844.1"/>
    <property type="molecule type" value="Genomic_DNA"/>
</dbReference>
<evidence type="ECO:0008006" key="3">
    <source>
        <dbReference type="Google" id="ProtNLM"/>
    </source>
</evidence>
<dbReference type="PANTHER" id="PTHR39166">
    <property type="entry name" value="BLL1166 PROTEIN"/>
    <property type="match status" value="1"/>
</dbReference>
<gene>
    <name evidence="1" type="ORF">STO1_002400</name>
</gene>
<dbReference type="InterPro" id="IPR009267">
    <property type="entry name" value="NTP_transf_6"/>
</dbReference>
<dbReference type="AlphaFoldDB" id="A0A224A504"/>
<dbReference type="Proteomes" id="UP000218665">
    <property type="component" value="Chromosome"/>
</dbReference>
<evidence type="ECO:0000313" key="2">
    <source>
        <dbReference type="Proteomes" id="UP000218665"/>
    </source>
</evidence>
<name>A0A224A504_STROR</name>
<organism evidence="1 2">
    <name type="scientific">Streptococcus oralis subsp. tigurinus</name>
    <dbReference type="NCBI Taxonomy" id="1077464"/>
    <lineage>
        <taxon>Bacteria</taxon>
        <taxon>Bacillati</taxon>
        <taxon>Bacillota</taxon>
        <taxon>Bacilli</taxon>
        <taxon>Lactobacillales</taxon>
        <taxon>Streptococcaceae</taxon>
        <taxon>Streptococcus</taxon>
    </lineage>
</organism>
<reference evidence="1 2" key="1">
    <citation type="submission" date="2017-07" db="EMBL/GenBank/DDBJ databases">
        <title>Whole genome sequence of Streptococcus tigurinus, strain osk_001, isolated from post-mortem material.</title>
        <authorList>
            <person name="Yoshizawa H."/>
            <person name="Motooka D."/>
            <person name="Katada R."/>
            <person name="Matsumoto Y."/>
            <person name="Nakamura S."/>
            <person name="Morii E."/>
            <person name="Iida T."/>
            <person name="Matsumoto H."/>
        </authorList>
    </citation>
    <scope>NUCLEOTIDE SEQUENCE [LARGE SCALE GENOMIC DNA]</scope>
    <source>
        <strain evidence="2">osk_001</strain>
    </source>
</reference>
<sequence>MNIWGMNTVKNEQDILEVFRKNPDMMTILAIIRDLALKDSWLAAGSVRNFIWNLLSDKSPFDRETDVDVIFFDPDVSYEETVSLENKLREDFPQYQWELKNQVYMHLHNPHTAPYTSSRDAMSKYPERCTAIGLRLHADATLELFAPYGLEDILKFQVSPTPHFLENEDRMKLYQERLLKKNWQEKWKNLAFSKNLRKI</sequence>
<dbReference type="Pfam" id="PF06042">
    <property type="entry name" value="NTP_transf_6"/>
    <property type="match status" value="1"/>
</dbReference>
<evidence type="ECO:0000313" key="1">
    <source>
        <dbReference type="EMBL" id="BBA07844.1"/>
    </source>
</evidence>
<protein>
    <recommendedName>
        <fullName evidence="3">Nucleotidyltransferase family protein</fullName>
    </recommendedName>
</protein>